<dbReference type="InterPro" id="IPR003959">
    <property type="entry name" value="ATPase_AAA_core"/>
</dbReference>
<dbReference type="GO" id="GO:0008270">
    <property type="term" value="F:zinc ion binding"/>
    <property type="evidence" value="ECO:0007669"/>
    <property type="project" value="UniProtKB-KW"/>
</dbReference>
<accession>A0A518EL54</accession>
<organism evidence="18 19">
    <name type="scientific">Saltatorellus ferox</name>
    <dbReference type="NCBI Taxonomy" id="2528018"/>
    <lineage>
        <taxon>Bacteria</taxon>
        <taxon>Pseudomonadati</taxon>
        <taxon>Planctomycetota</taxon>
        <taxon>Planctomycetia</taxon>
        <taxon>Planctomycetia incertae sedis</taxon>
        <taxon>Saltatorellus</taxon>
    </lineage>
</organism>
<comment type="similarity">
    <text evidence="14">Belongs to the ABC transporter superfamily. UvrA family.</text>
</comment>
<keyword evidence="12" id="KW-0238">DNA-binding</keyword>
<protein>
    <recommendedName>
        <fullName evidence="15">UvrABC system protein A</fullName>
    </recommendedName>
    <alternativeName>
        <fullName evidence="16">Excinuclease ABC subunit A</fullName>
    </alternativeName>
</protein>
<comment type="subcellular location">
    <subcellularLocation>
        <location evidence="1">Cytoplasm</location>
    </subcellularLocation>
</comment>
<dbReference type="SMART" id="SM00382">
    <property type="entry name" value="AAA"/>
    <property type="match status" value="2"/>
</dbReference>
<reference evidence="18 19" key="1">
    <citation type="submission" date="2019-02" db="EMBL/GenBank/DDBJ databases">
        <title>Deep-cultivation of Planctomycetes and their phenomic and genomic characterization uncovers novel biology.</title>
        <authorList>
            <person name="Wiegand S."/>
            <person name="Jogler M."/>
            <person name="Boedeker C."/>
            <person name="Pinto D."/>
            <person name="Vollmers J."/>
            <person name="Rivas-Marin E."/>
            <person name="Kohn T."/>
            <person name="Peeters S.H."/>
            <person name="Heuer A."/>
            <person name="Rast P."/>
            <person name="Oberbeckmann S."/>
            <person name="Bunk B."/>
            <person name="Jeske O."/>
            <person name="Meyerdierks A."/>
            <person name="Storesund J.E."/>
            <person name="Kallscheuer N."/>
            <person name="Luecker S."/>
            <person name="Lage O.M."/>
            <person name="Pohl T."/>
            <person name="Merkel B.J."/>
            <person name="Hornburger P."/>
            <person name="Mueller R.-W."/>
            <person name="Bruemmer F."/>
            <person name="Labrenz M."/>
            <person name="Spormann A.M."/>
            <person name="Op den Camp H."/>
            <person name="Overmann J."/>
            <person name="Amann R."/>
            <person name="Jetten M.S.M."/>
            <person name="Mascher T."/>
            <person name="Medema M.H."/>
            <person name="Devos D.P."/>
            <person name="Kaster A.-K."/>
            <person name="Ovreas L."/>
            <person name="Rohde M."/>
            <person name="Galperin M.Y."/>
            <person name="Jogler C."/>
        </authorList>
    </citation>
    <scope>NUCLEOTIDE SEQUENCE [LARGE SCALE GENOMIC DNA]</scope>
    <source>
        <strain evidence="18 19">Poly30</strain>
    </source>
</reference>
<dbReference type="PANTHER" id="PTHR43152:SF3">
    <property type="entry name" value="UVRABC SYSTEM PROTEIN A"/>
    <property type="match status" value="1"/>
</dbReference>
<keyword evidence="6" id="KW-0227">DNA damage</keyword>
<evidence type="ECO:0000256" key="2">
    <source>
        <dbReference type="ARBA" id="ARBA00022490"/>
    </source>
</evidence>
<dbReference type="InterPro" id="IPR027417">
    <property type="entry name" value="P-loop_NTPase"/>
</dbReference>
<keyword evidence="11" id="KW-0267">Excision nuclease</keyword>
<dbReference type="InterPro" id="IPR003439">
    <property type="entry name" value="ABC_transporter-like_ATP-bd"/>
</dbReference>
<evidence type="ECO:0000256" key="11">
    <source>
        <dbReference type="ARBA" id="ARBA00022881"/>
    </source>
</evidence>
<name>A0A518EL54_9BACT</name>
<evidence type="ECO:0000256" key="4">
    <source>
        <dbReference type="ARBA" id="ARBA00022737"/>
    </source>
</evidence>
<dbReference type="GO" id="GO:0005524">
    <property type="term" value="F:ATP binding"/>
    <property type="evidence" value="ECO:0007669"/>
    <property type="project" value="UniProtKB-KW"/>
</dbReference>
<dbReference type="Pfam" id="PF13304">
    <property type="entry name" value="AAA_21"/>
    <property type="match status" value="1"/>
</dbReference>
<evidence type="ECO:0000256" key="14">
    <source>
        <dbReference type="ARBA" id="ARBA00038000"/>
    </source>
</evidence>
<dbReference type="Proteomes" id="UP000320390">
    <property type="component" value="Chromosome"/>
</dbReference>
<proteinExistence type="inferred from homology"/>
<evidence type="ECO:0000256" key="7">
    <source>
        <dbReference type="ARBA" id="ARBA00022769"/>
    </source>
</evidence>
<dbReference type="OrthoDB" id="9809851at2"/>
<evidence type="ECO:0000256" key="10">
    <source>
        <dbReference type="ARBA" id="ARBA00022840"/>
    </source>
</evidence>
<dbReference type="Pfam" id="PF17755">
    <property type="entry name" value="UvrA_DNA-bind"/>
    <property type="match status" value="2"/>
</dbReference>
<keyword evidence="13" id="KW-0234">DNA repair</keyword>
<dbReference type="EMBL" id="CP036434">
    <property type="protein sequence ID" value="QDV04825.1"/>
    <property type="molecule type" value="Genomic_DNA"/>
</dbReference>
<dbReference type="PROSITE" id="PS00211">
    <property type="entry name" value="ABC_TRANSPORTER_1"/>
    <property type="match status" value="1"/>
</dbReference>
<keyword evidence="4" id="KW-0677">Repeat</keyword>
<keyword evidence="9" id="KW-0862">Zinc</keyword>
<evidence type="ECO:0000313" key="18">
    <source>
        <dbReference type="EMBL" id="QDV04825.1"/>
    </source>
</evidence>
<evidence type="ECO:0000256" key="5">
    <source>
        <dbReference type="ARBA" id="ARBA00022741"/>
    </source>
</evidence>
<dbReference type="InterPro" id="IPR003593">
    <property type="entry name" value="AAA+_ATPase"/>
</dbReference>
<evidence type="ECO:0000256" key="3">
    <source>
        <dbReference type="ARBA" id="ARBA00022723"/>
    </source>
</evidence>
<keyword evidence="19" id="KW-1185">Reference proteome</keyword>
<evidence type="ECO:0000256" key="8">
    <source>
        <dbReference type="ARBA" id="ARBA00022771"/>
    </source>
</evidence>
<dbReference type="Gene3D" id="3.40.50.300">
    <property type="entry name" value="P-loop containing nucleotide triphosphate hydrolases"/>
    <property type="match status" value="4"/>
</dbReference>
<dbReference type="Gene3D" id="1.20.1580.10">
    <property type="entry name" value="ABC transporter ATPase like domain"/>
    <property type="match status" value="4"/>
</dbReference>
<dbReference type="InterPro" id="IPR041552">
    <property type="entry name" value="UvrA_DNA-bd"/>
</dbReference>
<feature type="domain" description="ABC transporter" evidence="17">
    <location>
        <begin position="465"/>
        <end position="791"/>
    </location>
</feature>
<gene>
    <name evidence="18" type="primary">uvrA_1</name>
    <name evidence="18" type="ORF">Poly30_03190</name>
</gene>
<dbReference type="GO" id="GO:0006281">
    <property type="term" value="P:DNA repair"/>
    <property type="evidence" value="ECO:0007669"/>
    <property type="project" value="UniProtKB-KW"/>
</dbReference>
<keyword evidence="8" id="KW-0863">Zinc-finger</keyword>
<dbReference type="Gene3D" id="1.10.8.280">
    <property type="entry name" value="ABC transporter ATPase domain-like"/>
    <property type="match status" value="2"/>
</dbReference>
<evidence type="ECO:0000259" key="17">
    <source>
        <dbReference type="PROSITE" id="PS50893"/>
    </source>
</evidence>
<dbReference type="PANTHER" id="PTHR43152">
    <property type="entry name" value="UVRABC SYSTEM PROTEIN A"/>
    <property type="match status" value="1"/>
</dbReference>
<keyword evidence="3" id="KW-0479">Metal-binding</keyword>
<sequence>MGRSHSDRPASETRIRGARDRNLQGVDLDLQRGVWTSIVGPSGSGKSTLVFDTLVREGERRYLGALSPKARQFFGKLGRAHVEELTGLPVPIAVGHRSITRNPRSTVGTQSGVLDVLRLLWARAASHPEEPRLTRGHFSFNTSAGACAACGGTGLEDRVEPSLLVADASKSLREGALVPTLKNGYTVYSQVTLEVMDEIAHAHGFDVDTPWDSLTDAQREVVLYGTRALKVPFGKHSLESRMKWEGITARPREEGYYRGLIPVIEETLKRSRNDNILRFVESVPCRACAGSRLAKVGREARLGDATLPELLAVPAKMFPAALDALPASPVLDALRPTLVARADRMTALGLGHLAFDRSAATLSAGEAKRLRLAAHLTGGLGGALYALDEPTLGLHPESRVGLRAMLDELVANGNTLAVVEHDPDMVRCAHTVVALGPGAGPHGGRIVGSGPGADWVLGEPELDPVATERASAPSTGAIELRGATLHNLESANLHIELGQLHVVIGPSGAGKTSLVFGTLLPALGSARGGPFTELDVPEGVRVHAVDARPMGRSSRSTPATWSGAFDGIRRAFADTPQAKAAALTASDFSFNAKGGRCSHCEGLGVVRVGLHLLEDAVQTCGACGGARYGARVLDVPLCGRSIAEVLALSIEEALEFFTLQSLLPAVTAPLAAMVDLGIGYLRLGTPSTQLSSGEAQRIRLATLLSKERMEPSLFVFDEPDRGLDTGDIARLLRALRGLCQRGHTVLAISHHRHVWQAADGLTEVRDGRAARVTWEEVRPLTELPPRADASPVPEQAAASIRVRGARTHNLRSVDVDIPHGRLTAITGVSGSGKSSLAFDTIAAEALHRYAETLPFQVRRYMDQLPRPDVDSIDGLTPAIVLRQEPARFTARSTVATQSEIGPLVRLLFARAGTLHGEPAGLTQSHFSPDRPEGACATCEGRGEVLRAHVETLVTSPELTLAGGALGGSKAGAFFTEPDGQYLATLRAATGDDLARPWSDLPARVREIAMDGTGDEEYEVEWSFRRGGRSGTHRFRGPWEGFLALVQKEALRRGATKTGKAWLEVLRPTGCEACEGVGLGPIPRSVRLGELGIAEAQAVPLEGLVASLAKNASGHPAWAELRHGITERVDALRSLDLGDLALGTRARHLSSSELQRVRLASVLFSGLSGVTIVLDEPDAGLDDAALPGLVERLQALTRAGNTVLAVTHREPLIDAADHVVEIGPGAGRAGGTIVAPTERAFAPACEPIAASAERVALNGEIALPAHGFVVVDGSVSALDRFFREAAARTRWDQVVDARAAVQATMPLTALGVLGDLQKLYHAAAEGTDLPRSAFSFMGPKGRCPACSGSGVDRVALDFMADLAVPCEACGGSRYRPEVLAVEWSGRNVAEFLSTPVVDLPEDLPARLLRAREALVEVGLGHLSFGRRTPTLSGGEARRLALAAGLGAAGSSSVLCLLDAPGTGLSESDLDALIGTFRRRVHRGALFLATEQRTSLRRTASEILQLTASLGPG</sequence>
<dbReference type="PROSITE" id="PS50893">
    <property type="entry name" value="ABC_TRANSPORTER_2"/>
    <property type="match status" value="1"/>
</dbReference>
<dbReference type="GO" id="GO:0003677">
    <property type="term" value="F:DNA binding"/>
    <property type="evidence" value="ECO:0007669"/>
    <property type="project" value="UniProtKB-KW"/>
</dbReference>
<evidence type="ECO:0000256" key="12">
    <source>
        <dbReference type="ARBA" id="ARBA00023125"/>
    </source>
</evidence>
<evidence type="ECO:0000256" key="16">
    <source>
        <dbReference type="ARBA" id="ARBA00042156"/>
    </source>
</evidence>
<evidence type="ECO:0000256" key="13">
    <source>
        <dbReference type="ARBA" id="ARBA00023204"/>
    </source>
</evidence>
<keyword evidence="5" id="KW-0547">Nucleotide-binding</keyword>
<dbReference type="InterPro" id="IPR017871">
    <property type="entry name" value="ABC_transporter-like_CS"/>
</dbReference>
<dbReference type="SUPFAM" id="SSF52540">
    <property type="entry name" value="P-loop containing nucleoside triphosphate hydrolases"/>
    <property type="match status" value="4"/>
</dbReference>
<dbReference type="GO" id="GO:0004518">
    <property type="term" value="F:nuclease activity"/>
    <property type="evidence" value="ECO:0007669"/>
    <property type="project" value="UniProtKB-KW"/>
</dbReference>
<dbReference type="RefSeq" id="WP_145194268.1">
    <property type="nucleotide sequence ID" value="NZ_CP036434.1"/>
</dbReference>
<evidence type="ECO:0000313" key="19">
    <source>
        <dbReference type="Proteomes" id="UP000320390"/>
    </source>
</evidence>
<keyword evidence="2" id="KW-0963">Cytoplasm</keyword>
<keyword evidence="7" id="KW-0228">DNA excision</keyword>
<dbReference type="GO" id="GO:0005737">
    <property type="term" value="C:cytoplasm"/>
    <property type="evidence" value="ECO:0007669"/>
    <property type="project" value="UniProtKB-SubCell"/>
</dbReference>
<evidence type="ECO:0000256" key="15">
    <source>
        <dbReference type="ARBA" id="ARBA00039316"/>
    </source>
</evidence>
<evidence type="ECO:0000256" key="1">
    <source>
        <dbReference type="ARBA" id="ARBA00004496"/>
    </source>
</evidence>
<evidence type="ECO:0000256" key="6">
    <source>
        <dbReference type="ARBA" id="ARBA00022763"/>
    </source>
</evidence>
<keyword evidence="10" id="KW-0067">ATP-binding</keyword>
<evidence type="ECO:0000256" key="9">
    <source>
        <dbReference type="ARBA" id="ARBA00022833"/>
    </source>
</evidence>
<dbReference type="GO" id="GO:0016887">
    <property type="term" value="F:ATP hydrolysis activity"/>
    <property type="evidence" value="ECO:0007669"/>
    <property type="project" value="InterPro"/>
</dbReference>